<accession>A0ABR2IBG7</accession>
<dbReference type="Proteomes" id="UP001470230">
    <property type="component" value="Unassembled WGS sequence"/>
</dbReference>
<keyword evidence="2" id="KW-1185">Reference proteome</keyword>
<reference evidence="1 2" key="1">
    <citation type="submission" date="2024-04" db="EMBL/GenBank/DDBJ databases">
        <title>Tritrichomonas musculus Genome.</title>
        <authorList>
            <person name="Alves-Ferreira E."/>
            <person name="Grigg M."/>
            <person name="Lorenzi H."/>
            <person name="Galac M."/>
        </authorList>
    </citation>
    <scope>NUCLEOTIDE SEQUENCE [LARGE SCALE GENOMIC DNA]</scope>
    <source>
        <strain evidence="1 2">EAF2021</strain>
    </source>
</reference>
<proteinExistence type="predicted"/>
<evidence type="ECO:0000313" key="2">
    <source>
        <dbReference type="Proteomes" id="UP001470230"/>
    </source>
</evidence>
<comment type="caution">
    <text evidence="1">The sequence shown here is derived from an EMBL/GenBank/DDBJ whole genome shotgun (WGS) entry which is preliminary data.</text>
</comment>
<evidence type="ECO:0008006" key="3">
    <source>
        <dbReference type="Google" id="ProtNLM"/>
    </source>
</evidence>
<sequence>MSLQFDWTALTPFLTEKIWGILESVPDSINPMLKSNVTVKSISLGDEPPHVALSRIISLHLNEQRVELVFRYNGNAEFDLGFVLNLNALGTTTSIVETSRFMGFLYTDQPLIAKCRFLASAFEVIVKVELTHGEETFIKLSEPPIVKFCLESNLSLLGPLFDGGMKKVMRLVRRQFAKFPEKITIDLPPGTKIV</sequence>
<protein>
    <recommendedName>
        <fullName evidence="3">SMP-LTD domain-containing protein</fullName>
    </recommendedName>
</protein>
<name>A0ABR2IBG7_9EUKA</name>
<organism evidence="1 2">
    <name type="scientific">Tritrichomonas musculus</name>
    <dbReference type="NCBI Taxonomy" id="1915356"/>
    <lineage>
        <taxon>Eukaryota</taxon>
        <taxon>Metamonada</taxon>
        <taxon>Parabasalia</taxon>
        <taxon>Tritrichomonadida</taxon>
        <taxon>Tritrichomonadidae</taxon>
        <taxon>Tritrichomonas</taxon>
    </lineage>
</organism>
<dbReference type="EMBL" id="JAPFFF010000018">
    <property type="protein sequence ID" value="KAK8860348.1"/>
    <property type="molecule type" value="Genomic_DNA"/>
</dbReference>
<gene>
    <name evidence="1" type="ORF">M9Y10_012012</name>
</gene>
<evidence type="ECO:0000313" key="1">
    <source>
        <dbReference type="EMBL" id="KAK8860348.1"/>
    </source>
</evidence>